<protein>
    <submittedName>
        <fullName evidence="3">S-layer protein sap</fullName>
    </submittedName>
</protein>
<evidence type="ECO:0000259" key="2">
    <source>
        <dbReference type="PROSITE" id="PS51272"/>
    </source>
</evidence>
<feature type="domain" description="SLH" evidence="2">
    <location>
        <begin position="151"/>
        <end position="214"/>
    </location>
</feature>
<accession>A0A140L0C4</accession>
<dbReference type="AlphaFoldDB" id="A0A140L0C4"/>
<keyword evidence="4" id="KW-1185">Reference proteome</keyword>
<evidence type="ECO:0000313" key="4">
    <source>
        <dbReference type="Proteomes" id="UP000070456"/>
    </source>
</evidence>
<feature type="domain" description="SLH" evidence="2">
    <location>
        <begin position="90"/>
        <end position="148"/>
    </location>
</feature>
<comment type="caution">
    <text evidence="3">The sequence shown here is derived from an EMBL/GenBank/DDBJ whole genome shotgun (WGS) entry which is preliminary data.</text>
</comment>
<organism evidence="3 4">
    <name type="scientific">Thermotalea metallivorans</name>
    <dbReference type="NCBI Taxonomy" id="520762"/>
    <lineage>
        <taxon>Bacteria</taxon>
        <taxon>Bacillati</taxon>
        <taxon>Bacillota</taxon>
        <taxon>Clostridia</taxon>
        <taxon>Peptostreptococcales</taxon>
        <taxon>Thermotaleaceae</taxon>
        <taxon>Thermotalea</taxon>
    </lineage>
</organism>
<reference evidence="3 4" key="1">
    <citation type="submission" date="2015-12" db="EMBL/GenBank/DDBJ databases">
        <title>Draft genome sequence of the thermoanaerobe Thermotalea metallivorans, an isolate from the runoff channel of the Great Artesian Basin, Australia.</title>
        <authorList>
            <person name="Patel B.K."/>
        </authorList>
    </citation>
    <scope>NUCLEOTIDE SEQUENCE [LARGE SCALE GENOMIC DNA]</scope>
    <source>
        <strain evidence="3 4">B2-1</strain>
    </source>
</reference>
<dbReference type="PROSITE" id="PS51272">
    <property type="entry name" value="SLH"/>
    <property type="match status" value="3"/>
</dbReference>
<feature type="domain" description="SLH" evidence="2">
    <location>
        <begin position="26"/>
        <end position="89"/>
    </location>
</feature>
<dbReference type="PANTHER" id="PTHR43308">
    <property type="entry name" value="OUTER MEMBRANE PROTEIN ALPHA-RELATED"/>
    <property type="match status" value="1"/>
</dbReference>
<gene>
    <name evidence="3" type="primary">sap_3</name>
    <name evidence="3" type="ORF">AN619_27040</name>
</gene>
<dbReference type="Pfam" id="PF00395">
    <property type="entry name" value="SLH"/>
    <property type="match status" value="3"/>
</dbReference>
<dbReference type="EMBL" id="LOEE01000069">
    <property type="protein sequence ID" value="KXG73999.1"/>
    <property type="molecule type" value="Genomic_DNA"/>
</dbReference>
<evidence type="ECO:0000313" key="3">
    <source>
        <dbReference type="EMBL" id="KXG73999.1"/>
    </source>
</evidence>
<dbReference type="InterPro" id="IPR001119">
    <property type="entry name" value="SLH_dom"/>
</dbReference>
<dbReference type="STRING" id="520762.AN619_27040"/>
<name>A0A140L0C4_9FIRM</name>
<evidence type="ECO:0000256" key="1">
    <source>
        <dbReference type="ARBA" id="ARBA00022737"/>
    </source>
</evidence>
<dbReference type="Proteomes" id="UP000070456">
    <property type="component" value="Unassembled WGS sequence"/>
</dbReference>
<dbReference type="OrthoDB" id="174569at2"/>
<sequence length="404" mass="46031">MKKTIPILLILILILFIVPVSANPMNLAKKFIDMGNHWAEVTVNKLIELGVIKGYEDNTFRPDNTITRAEFSTVIRKAFQLDLIDGNSFTDTNNHWAGKEIHTLVAKGIIDKSEYGTKYSPNEKITRIEMAKMIVRAMGLDAEAKEKANQATKFADDKSIKAKDKGYIIIASENKIINGYPDNTFQPNGKATRAEASTMITKMIEIMENGTVPPTQPPVVVPVKEYSEMTEFPSKNANEVKIKGPFNVYLENVDKYYFAKATDFPIKVGDFIITGFDYDKTPDFNGHYKFYIQGIPVKDTAGVYLRSGFIDTKDQYRFRSFMGFDEDLRDVIAKKFPDSDIIGFHGNSEITKDSKFTGTFYVDDILDWTFDGKDFSKIRMTNMKYIMLRHEDSKDVLMIENPFK</sequence>
<dbReference type="RefSeq" id="WP_068557799.1">
    <property type="nucleotide sequence ID" value="NZ_LOEE01000069.1"/>
</dbReference>
<dbReference type="PANTHER" id="PTHR43308:SF5">
    <property type="entry name" value="S-LAYER PROTEIN _ PEPTIDOGLYCAN ENDO-BETA-N-ACETYLGLUCOSAMINIDASE"/>
    <property type="match status" value="1"/>
</dbReference>
<dbReference type="InterPro" id="IPR051465">
    <property type="entry name" value="Cell_Envelope_Struct_Comp"/>
</dbReference>
<proteinExistence type="predicted"/>
<keyword evidence="1" id="KW-0677">Repeat</keyword>